<dbReference type="Pfam" id="PF00132">
    <property type="entry name" value="Hexapep"/>
    <property type="match status" value="1"/>
</dbReference>
<proteinExistence type="predicted"/>
<comment type="caution">
    <text evidence="1">The sequence shown here is derived from an EMBL/GenBank/DDBJ whole genome shotgun (WGS) entry which is preliminary data.</text>
</comment>
<evidence type="ECO:0000313" key="1">
    <source>
        <dbReference type="EMBL" id="MDQ8194656.1"/>
    </source>
</evidence>
<dbReference type="PANTHER" id="PTHR23416:SF78">
    <property type="entry name" value="LIPOPOLYSACCHARIDE BIOSYNTHESIS O-ACETYL TRANSFERASE WBBJ-RELATED"/>
    <property type="match status" value="1"/>
</dbReference>
<dbReference type="InterPro" id="IPR051159">
    <property type="entry name" value="Hexapeptide_acetyltransf"/>
</dbReference>
<dbReference type="Gene3D" id="2.160.10.10">
    <property type="entry name" value="Hexapeptide repeat proteins"/>
    <property type="match status" value="1"/>
</dbReference>
<name>A0ABU1AIP6_9BACT</name>
<dbReference type="PANTHER" id="PTHR23416">
    <property type="entry name" value="SIALIC ACID SYNTHASE-RELATED"/>
    <property type="match status" value="1"/>
</dbReference>
<evidence type="ECO:0000313" key="2">
    <source>
        <dbReference type="Proteomes" id="UP001243717"/>
    </source>
</evidence>
<gene>
    <name evidence="1" type="ORF">QEH59_09475</name>
</gene>
<dbReference type="CDD" id="cd04647">
    <property type="entry name" value="LbH_MAT_like"/>
    <property type="match status" value="1"/>
</dbReference>
<accession>A0ABU1AIP6</accession>
<dbReference type="InterPro" id="IPR011004">
    <property type="entry name" value="Trimer_LpxA-like_sf"/>
</dbReference>
<sequence length="200" mass="21617">MSIWNLLDGGMSNPAPPTNWRQRFVFWCGRRLARRYKNVHVPKSCRIHPGAKINPRDGAIYFGEDCIVADGAIIQGNVRFGDHCSVQPYTILTGTGTRENPIGQITIGNYVRIASHGMMIAANHNFSDPKKPIHHQGLTLGPITIEDDVWIGGRVNITAGTTIAHGSVIGSGSVVTKDIPAMSIAVGVPAKVIKSRNDVS</sequence>
<dbReference type="EMBL" id="JARXIC010000013">
    <property type="protein sequence ID" value="MDQ8194656.1"/>
    <property type="molecule type" value="Genomic_DNA"/>
</dbReference>
<protein>
    <submittedName>
        <fullName evidence="1">Acyltransferase</fullName>
        <ecNumber evidence="1">2.3.1.-</ecNumber>
    </submittedName>
</protein>
<dbReference type="RefSeq" id="WP_308985123.1">
    <property type="nucleotide sequence ID" value="NZ_JARXIC010000013.1"/>
</dbReference>
<organism evidence="1 2">
    <name type="scientific">Thalassobacterium sedimentorum</name>
    <dbReference type="NCBI Taxonomy" id="3041258"/>
    <lineage>
        <taxon>Bacteria</taxon>
        <taxon>Pseudomonadati</taxon>
        <taxon>Verrucomicrobiota</taxon>
        <taxon>Opitutia</taxon>
        <taxon>Puniceicoccales</taxon>
        <taxon>Coraliomargaritaceae</taxon>
        <taxon>Thalassobacterium</taxon>
    </lineage>
</organism>
<keyword evidence="2" id="KW-1185">Reference proteome</keyword>
<dbReference type="SUPFAM" id="SSF51161">
    <property type="entry name" value="Trimeric LpxA-like enzymes"/>
    <property type="match status" value="1"/>
</dbReference>
<dbReference type="GO" id="GO:0016746">
    <property type="term" value="F:acyltransferase activity"/>
    <property type="evidence" value="ECO:0007669"/>
    <property type="project" value="UniProtKB-KW"/>
</dbReference>
<reference evidence="1 2" key="1">
    <citation type="submission" date="2023-04" db="EMBL/GenBank/DDBJ databases">
        <title>A novel bacteria isolated from coastal sediment.</title>
        <authorList>
            <person name="Liu X.-J."/>
            <person name="Du Z.-J."/>
        </authorList>
    </citation>
    <scope>NUCLEOTIDE SEQUENCE [LARGE SCALE GENOMIC DNA]</scope>
    <source>
        <strain evidence="1 2">SDUM461004</strain>
    </source>
</reference>
<keyword evidence="1" id="KW-0808">Transferase</keyword>
<dbReference type="Proteomes" id="UP001243717">
    <property type="component" value="Unassembled WGS sequence"/>
</dbReference>
<dbReference type="InterPro" id="IPR001451">
    <property type="entry name" value="Hexapep"/>
</dbReference>
<dbReference type="EC" id="2.3.1.-" evidence="1"/>
<keyword evidence="1" id="KW-0012">Acyltransferase</keyword>